<keyword evidence="2" id="KW-1185">Reference proteome</keyword>
<dbReference type="AlphaFoldDB" id="W1NEJ5"/>
<accession>W1NEJ5</accession>
<organism evidence="1 2">
    <name type="scientific">Amborella trichopoda</name>
    <dbReference type="NCBI Taxonomy" id="13333"/>
    <lineage>
        <taxon>Eukaryota</taxon>
        <taxon>Viridiplantae</taxon>
        <taxon>Streptophyta</taxon>
        <taxon>Embryophyta</taxon>
        <taxon>Tracheophyta</taxon>
        <taxon>Spermatophyta</taxon>
        <taxon>Magnoliopsida</taxon>
        <taxon>Amborellales</taxon>
        <taxon>Amborellaceae</taxon>
        <taxon>Amborella</taxon>
    </lineage>
</organism>
<name>W1NEJ5_AMBTC</name>
<dbReference type="EMBL" id="KI397561">
    <property type="protein sequence ID" value="ERM93841.1"/>
    <property type="molecule type" value="Genomic_DNA"/>
</dbReference>
<proteinExistence type="predicted"/>
<dbReference type="HOGENOM" id="CLU_1534610_0_0_1"/>
<dbReference type="Gramene" id="ERM93841">
    <property type="protein sequence ID" value="ERM93841"/>
    <property type="gene ID" value="AMTR_s00138p00066010"/>
</dbReference>
<reference evidence="2" key="1">
    <citation type="journal article" date="2013" name="Science">
        <title>The Amborella genome and the evolution of flowering plants.</title>
        <authorList>
            <consortium name="Amborella Genome Project"/>
        </authorList>
    </citation>
    <scope>NUCLEOTIDE SEQUENCE [LARGE SCALE GENOMIC DNA]</scope>
</reference>
<evidence type="ECO:0000313" key="1">
    <source>
        <dbReference type="EMBL" id="ERM93841.1"/>
    </source>
</evidence>
<dbReference type="Proteomes" id="UP000017836">
    <property type="component" value="Unassembled WGS sequence"/>
</dbReference>
<evidence type="ECO:0000313" key="2">
    <source>
        <dbReference type="Proteomes" id="UP000017836"/>
    </source>
</evidence>
<sequence>MGALRFHGVNGDIVIPWGQWGHEIGIEIPWGQWGHEIGIEIPWCQWGWGIAIIGSMGMEAIMGLMGAWNWHCDYGVNGDGGIVIIGSMGIGMGHWSMGMGALRSWGQCGWGIAIPCRFFNGVQWEHCDHGWRWGIARRFFNRVNGGIAIPWGQWGHGIGMHCEYEKMLDEGAKRC</sequence>
<protein>
    <submittedName>
        <fullName evidence="1">Uncharacterized protein</fullName>
    </submittedName>
</protein>
<gene>
    <name evidence="1" type="ORF">AMTR_s00138p00066010</name>
</gene>